<dbReference type="Pfam" id="PF08012">
    <property type="entry name" value="DUF1702"/>
    <property type="match status" value="1"/>
</dbReference>
<proteinExistence type="predicted"/>
<gene>
    <name evidence="1" type="ORF">EV207_12534</name>
</gene>
<dbReference type="InterPro" id="IPR012964">
    <property type="entry name" value="DUF1702"/>
</dbReference>
<reference evidence="1 2" key="1">
    <citation type="submission" date="2019-03" db="EMBL/GenBank/DDBJ databases">
        <title>Genomic Encyclopedia of Type Strains, Phase IV (KMG-IV): sequencing the most valuable type-strain genomes for metagenomic binning, comparative biology and taxonomic classification.</title>
        <authorList>
            <person name="Goeker M."/>
        </authorList>
    </citation>
    <scope>NUCLEOTIDE SEQUENCE [LARGE SCALE GENOMIC DNA]</scope>
    <source>
        <strain evidence="1 2">DSM 19377</strain>
    </source>
</reference>
<keyword evidence="2" id="KW-1185">Reference proteome</keyword>
<accession>A0A4R2NSM9</accession>
<dbReference type="RefSeq" id="WP_132747029.1">
    <property type="nucleotide sequence ID" value="NZ_SLXK01000025.1"/>
</dbReference>
<organism evidence="1 2">
    <name type="scientific">Scopulibacillus darangshiensis</name>
    <dbReference type="NCBI Taxonomy" id="442528"/>
    <lineage>
        <taxon>Bacteria</taxon>
        <taxon>Bacillati</taxon>
        <taxon>Bacillota</taxon>
        <taxon>Bacilli</taxon>
        <taxon>Bacillales</taxon>
        <taxon>Sporolactobacillaceae</taxon>
        <taxon>Scopulibacillus</taxon>
    </lineage>
</organism>
<dbReference type="EMBL" id="SLXK01000025">
    <property type="protein sequence ID" value="TCP24474.1"/>
    <property type="molecule type" value="Genomic_DNA"/>
</dbReference>
<dbReference type="Proteomes" id="UP000295416">
    <property type="component" value="Unassembled WGS sequence"/>
</dbReference>
<protein>
    <submittedName>
        <fullName evidence="1">Uncharacterized protein DUF1702</fullName>
    </submittedName>
</protein>
<evidence type="ECO:0000313" key="2">
    <source>
        <dbReference type="Proteomes" id="UP000295416"/>
    </source>
</evidence>
<sequence length="317" mass="36149">MGRIKSFILNVSLKNVDSDIRKFEIGSRHSKRRIENIGQAFLYGYNAALKQDELPFKKQMDIIEPELEGFAYEGAAMALTLNDFLFPTRSPRLIKFMSSCGANHIYMLHVGAGWGLARLPKFYTNILLSKMDPLLKWLSIDGYGFHEGYFHWNKAYPKMLLLSKVTNKYRDRAFAQGFGRSIWFKFGGKPETIKSIISNFPYEKQGDIWSGIGLALAYAGGVQKEEVETFKSIPPEFFPHLAQGVTFAAKARIFADIPSLHTKVACEVICETTVEKAAQITDLALKKINRKTPYAYENWRRMIREEFGSKGEKTWIG</sequence>
<dbReference type="OrthoDB" id="2530105at2"/>
<evidence type="ECO:0000313" key="1">
    <source>
        <dbReference type="EMBL" id="TCP24474.1"/>
    </source>
</evidence>
<name>A0A4R2NSM9_9BACL</name>
<dbReference type="AlphaFoldDB" id="A0A4R2NSM9"/>
<comment type="caution">
    <text evidence="1">The sequence shown here is derived from an EMBL/GenBank/DDBJ whole genome shotgun (WGS) entry which is preliminary data.</text>
</comment>